<dbReference type="GO" id="GO:0043953">
    <property type="term" value="P:protein transport by the Tat complex"/>
    <property type="evidence" value="ECO:0007669"/>
    <property type="project" value="UniProtKB-UniRule"/>
</dbReference>
<dbReference type="FunCoup" id="A0A2I1DQS2">
    <property type="interactions" value="491"/>
</dbReference>
<organism evidence="7 8">
    <name type="scientific">Acidithiobacillus marinus</name>
    <dbReference type="NCBI Taxonomy" id="187490"/>
    <lineage>
        <taxon>Bacteria</taxon>
        <taxon>Pseudomonadati</taxon>
        <taxon>Pseudomonadota</taxon>
        <taxon>Acidithiobacillia</taxon>
        <taxon>Acidithiobacillales</taxon>
        <taxon>Acidithiobacillaceae</taxon>
        <taxon>Acidithiobacillus</taxon>
    </lineage>
</organism>
<keyword evidence="4 5" id="KW-0472">Membrane</keyword>
<feature type="region of interest" description="Disordered" evidence="6">
    <location>
        <begin position="244"/>
        <end position="280"/>
    </location>
</feature>
<accession>A0A2I1DQS2</accession>
<evidence type="ECO:0000256" key="4">
    <source>
        <dbReference type="ARBA" id="ARBA00023136"/>
    </source>
</evidence>
<keyword evidence="5" id="KW-1003">Cell membrane</keyword>
<keyword evidence="8" id="KW-1185">Reference proteome</keyword>
<name>A0A2I1DQS2_9PROT</name>
<comment type="subcellular location">
    <subcellularLocation>
        <location evidence="5">Cell membrane</location>
        <topology evidence="5">Multi-pass membrane protein</topology>
    </subcellularLocation>
    <subcellularLocation>
        <location evidence="1">Membrane</location>
        <topology evidence="1">Multi-pass membrane protein</topology>
    </subcellularLocation>
</comment>
<evidence type="ECO:0000313" key="7">
    <source>
        <dbReference type="EMBL" id="PKY12217.1"/>
    </source>
</evidence>
<keyword evidence="5" id="KW-0811">Translocation</keyword>
<dbReference type="EMBL" id="MXAV01000002">
    <property type="protein sequence ID" value="PKY12217.1"/>
    <property type="molecule type" value="Genomic_DNA"/>
</dbReference>
<dbReference type="InterPro" id="IPR002033">
    <property type="entry name" value="TatC"/>
</dbReference>
<sequence length="280" mass="31416">MEKEKLAENTFIGHLLELRRRVLIAIIAIFVGFLVSYPFSKSIYNILAAPLIAVLPKGSHLIYTSLPEVFLTYVQLSLISGFVIALPVVLYQFWAFLAPGLYEHERRAFFPLIFASIFLFVGGMLFAYFIVFPNAFRFFTSFSGSDITAMPKVDSYLALIVKFSLAFGLAFQIPILIVVLVRVGILQVATLKRSRRYAFLICAIASAILSPPDVMSMVLLLIPMYMLFELGLFFAARIPTPKPVVEESNDEDEQIPERSAADEMDAAEASFRNENGDDQK</sequence>
<dbReference type="PRINTS" id="PR01840">
    <property type="entry name" value="TATCFAMILY"/>
</dbReference>
<dbReference type="Pfam" id="PF00902">
    <property type="entry name" value="TatC"/>
    <property type="match status" value="1"/>
</dbReference>
<evidence type="ECO:0000256" key="3">
    <source>
        <dbReference type="ARBA" id="ARBA00022989"/>
    </source>
</evidence>
<dbReference type="NCBIfam" id="TIGR00945">
    <property type="entry name" value="tatC"/>
    <property type="match status" value="1"/>
</dbReference>
<comment type="caution">
    <text evidence="5">Lacks conserved residue(s) required for the propagation of feature annotation.</text>
</comment>
<evidence type="ECO:0000256" key="6">
    <source>
        <dbReference type="SAM" id="MobiDB-lite"/>
    </source>
</evidence>
<feature type="transmembrane region" description="Helical" evidence="5">
    <location>
        <begin position="73"/>
        <end position="97"/>
    </location>
</feature>
<comment type="subunit">
    <text evidence="5">The Tat system comprises two distinct complexes: a TatABC complex, containing multiple copies of TatA, TatB and TatC subunits, and a separate TatA complex, containing only TatA subunits. Substrates initially bind to the TatABC complex, which probably triggers association of the separate TatA complex to form the active translocon.</text>
</comment>
<feature type="transmembrane region" description="Helical" evidence="5">
    <location>
        <begin position="21"/>
        <end position="39"/>
    </location>
</feature>
<dbReference type="GO" id="GO:0065002">
    <property type="term" value="P:intracellular protein transmembrane transport"/>
    <property type="evidence" value="ECO:0007669"/>
    <property type="project" value="TreeGrafter"/>
</dbReference>
<feature type="transmembrane region" description="Helical" evidence="5">
    <location>
        <begin position="197"/>
        <end position="212"/>
    </location>
</feature>
<comment type="function">
    <text evidence="5">Part of the twin-arginine translocation (Tat) system that transports large folded proteins containing a characteristic twin-arginine motif in their signal peptide across membranes. Together with TatB, TatC is part of a receptor directly interacting with Tat signal peptides.</text>
</comment>
<dbReference type="HAMAP" id="MF_00902">
    <property type="entry name" value="TatC"/>
    <property type="match status" value="1"/>
</dbReference>
<keyword evidence="3 5" id="KW-1133">Transmembrane helix</keyword>
<dbReference type="RefSeq" id="WP_101536419.1">
    <property type="nucleotide sequence ID" value="NZ_MXAV01000002.1"/>
</dbReference>
<dbReference type="PANTHER" id="PTHR30371:SF0">
    <property type="entry name" value="SEC-INDEPENDENT PROTEIN TRANSLOCASE PROTEIN TATC, CHLOROPLASTIC-RELATED"/>
    <property type="match status" value="1"/>
</dbReference>
<reference evidence="7 8" key="1">
    <citation type="submission" date="2017-03" db="EMBL/GenBank/DDBJ databases">
        <title>Draft genime sequence of the acidophilic sulfur-oxidizing bacterium Acidithiobacillus sp. SH, isolated from seawater.</title>
        <authorList>
            <person name="Sharmin S."/>
            <person name="Tokuhisa M."/>
            <person name="Kanao T."/>
            <person name="Kamimura K."/>
        </authorList>
    </citation>
    <scope>NUCLEOTIDE SEQUENCE [LARGE SCALE GENOMIC DNA]</scope>
    <source>
        <strain evidence="7 8">SH</strain>
    </source>
</reference>
<evidence type="ECO:0000256" key="2">
    <source>
        <dbReference type="ARBA" id="ARBA00022692"/>
    </source>
</evidence>
<evidence type="ECO:0000256" key="5">
    <source>
        <dbReference type="HAMAP-Rule" id="MF_00902"/>
    </source>
</evidence>
<dbReference type="PANTHER" id="PTHR30371">
    <property type="entry name" value="SEC-INDEPENDENT PROTEIN TRANSLOCASE PROTEIN TATC"/>
    <property type="match status" value="1"/>
</dbReference>
<keyword evidence="2 5" id="KW-0812">Transmembrane</keyword>
<dbReference type="InParanoid" id="A0A2I1DQS2"/>
<evidence type="ECO:0000256" key="1">
    <source>
        <dbReference type="ARBA" id="ARBA00004141"/>
    </source>
</evidence>
<dbReference type="AlphaFoldDB" id="A0A2I1DQS2"/>
<comment type="caution">
    <text evidence="7">The sequence shown here is derived from an EMBL/GenBank/DDBJ whole genome shotgun (WGS) entry which is preliminary data.</text>
</comment>
<dbReference type="OrthoDB" id="5291141at2"/>
<gene>
    <name evidence="5" type="primary">tatC</name>
    <name evidence="7" type="ORF">B1757_00270</name>
</gene>
<keyword evidence="5" id="KW-0653">Protein transport</keyword>
<comment type="similarity">
    <text evidence="5">Belongs to the TatC family.</text>
</comment>
<dbReference type="GO" id="GO:0033281">
    <property type="term" value="C:TAT protein transport complex"/>
    <property type="evidence" value="ECO:0007669"/>
    <property type="project" value="UniProtKB-UniRule"/>
</dbReference>
<feature type="transmembrane region" description="Helical" evidence="5">
    <location>
        <begin position="109"/>
        <end position="136"/>
    </location>
</feature>
<dbReference type="GO" id="GO:0009977">
    <property type="term" value="F:proton motive force dependent protein transmembrane transporter activity"/>
    <property type="evidence" value="ECO:0007669"/>
    <property type="project" value="TreeGrafter"/>
</dbReference>
<feature type="transmembrane region" description="Helical" evidence="5">
    <location>
        <begin position="156"/>
        <end position="185"/>
    </location>
</feature>
<dbReference type="Proteomes" id="UP000234329">
    <property type="component" value="Unassembled WGS sequence"/>
</dbReference>
<protein>
    <recommendedName>
        <fullName evidence="5">Sec-independent protein translocase protein TatC</fullName>
    </recommendedName>
</protein>
<evidence type="ECO:0000313" key="8">
    <source>
        <dbReference type="Proteomes" id="UP000234329"/>
    </source>
</evidence>
<keyword evidence="5" id="KW-0813">Transport</keyword>
<proteinExistence type="inferred from homology"/>